<sequence>MEAGHLYSAQRLVGELGRGLGLDETLQRKLDSLAAQCAALLLVDQGRGELLVRPLSGVAAFQGRPYGVELLAIRSGAYAADVPYLTQRLSGDADELDLWCQSGAGHRPARIDMEPARSQG</sequence>
<reference evidence="1" key="1">
    <citation type="submission" date="2016-01" db="EMBL/GenBank/DDBJ databases">
        <authorList>
            <person name="Peeters C."/>
        </authorList>
    </citation>
    <scope>NUCLEOTIDE SEQUENCE [LARGE SCALE GENOMIC DNA]</scope>
    <source>
        <strain evidence="1">LMG 29323</strain>
    </source>
</reference>
<organism evidence="1 2">
    <name type="scientific">Caballeronia pedi</name>
    <dbReference type="NCBI Taxonomy" id="1777141"/>
    <lineage>
        <taxon>Bacteria</taxon>
        <taxon>Pseudomonadati</taxon>
        <taxon>Pseudomonadota</taxon>
        <taxon>Betaproteobacteria</taxon>
        <taxon>Burkholderiales</taxon>
        <taxon>Burkholderiaceae</taxon>
        <taxon>Caballeronia</taxon>
    </lineage>
</organism>
<dbReference type="AlphaFoldDB" id="A0A158BUZ3"/>
<dbReference type="Proteomes" id="UP000054911">
    <property type="component" value="Unassembled WGS sequence"/>
</dbReference>
<name>A0A158BUZ3_9BURK</name>
<gene>
    <name evidence="1" type="ORF">AWB80_04189</name>
</gene>
<accession>A0A158BUZ3</accession>
<comment type="caution">
    <text evidence="1">The sequence shown here is derived from an EMBL/GenBank/DDBJ whole genome shotgun (WGS) entry which is preliminary data.</text>
</comment>
<proteinExistence type="predicted"/>
<evidence type="ECO:0000313" key="1">
    <source>
        <dbReference type="EMBL" id="SAK73924.1"/>
    </source>
</evidence>
<dbReference type="EMBL" id="FCOE02000013">
    <property type="protein sequence ID" value="SAK73924.1"/>
    <property type="molecule type" value="Genomic_DNA"/>
</dbReference>
<evidence type="ECO:0000313" key="2">
    <source>
        <dbReference type="Proteomes" id="UP000054911"/>
    </source>
</evidence>
<protein>
    <submittedName>
        <fullName evidence="1">Uncharacterized protein</fullName>
    </submittedName>
</protein>
<keyword evidence="2" id="KW-1185">Reference proteome</keyword>